<organism evidence="3 5">
    <name type="scientific">Phytophthora rubi</name>
    <dbReference type="NCBI Taxonomy" id="129364"/>
    <lineage>
        <taxon>Eukaryota</taxon>
        <taxon>Sar</taxon>
        <taxon>Stramenopiles</taxon>
        <taxon>Oomycota</taxon>
        <taxon>Peronosporomycetes</taxon>
        <taxon>Peronosporales</taxon>
        <taxon>Peronosporaceae</taxon>
        <taxon>Phytophthora</taxon>
    </lineage>
</organism>
<evidence type="ECO:0000313" key="4">
    <source>
        <dbReference type="Proteomes" id="UP000429607"/>
    </source>
</evidence>
<dbReference type="EMBL" id="QXFT01002037">
    <property type="protein sequence ID" value="KAE9305163.1"/>
    <property type="molecule type" value="Genomic_DNA"/>
</dbReference>
<reference evidence="3 5" key="1">
    <citation type="submission" date="2018-08" db="EMBL/GenBank/DDBJ databases">
        <title>Genomic investigation of the strawberry pathogen Phytophthora fragariae indicates pathogenicity is determined by transcriptional variation in three key races.</title>
        <authorList>
            <person name="Adams T.M."/>
            <person name="Armitage A.D."/>
            <person name="Sobczyk M.K."/>
            <person name="Bates H.J."/>
            <person name="Dunwell J.M."/>
            <person name="Nellist C.F."/>
            <person name="Harrison R.J."/>
        </authorList>
    </citation>
    <scope>NUCLEOTIDE SEQUENCE [LARGE SCALE GENOMIC DNA]</scope>
    <source>
        <strain evidence="2 4">SCRP249</strain>
        <strain evidence="3 5">SCRP333</strain>
    </source>
</reference>
<feature type="coiled-coil region" evidence="1">
    <location>
        <begin position="106"/>
        <end position="133"/>
    </location>
</feature>
<name>A0A6A4DNS1_9STRA</name>
<dbReference type="AlphaFoldDB" id="A0A6A4DNS1"/>
<sequence>MARATAETPRSAAHVLSWLRRCRHEELQVERVLDSVRSATGVVPLGGRVGGSDGATPPATPRNSALTLFEAGKDADGGEESTTEQSDEKLWDLLLSSCQLPSSGGQQELRNALETLQDAKDAKRLNVERLQVKFFAARRDFFAVCIELLRAARIPQHPNSQAAEEIVDELLKEGLRGGAAGRDARPPVLPAAEVYRSGSGRTQGGCGLGAAVPEGGGAAERTLVVDTCGF</sequence>
<dbReference type="Proteomes" id="UP000434957">
    <property type="component" value="Unassembled WGS sequence"/>
</dbReference>
<evidence type="ECO:0000256" key="1">
    <source>
        <dbReference type="SAM" id="Coils"/>
    </source>
</evidence>
<keyword evidence="1" id="KW-0175">Coiled coil</keyword>
<keyword evidence="5" id="KW-1185">Reference proteome</keyword>
<dbReference type="Proteomes" id="UP000429607">
    <property type="component" value="Unassembled WGS sequence"/>
</dbReference>
<comment type="caution">
    <text evidence="3">The sequence shown here is derived from an EMBL/GenBank/DDBJ whole genome shotgun (WGS) entry which is preliminary data.</text>
</comment>
<evidence type="ECO:0000313" key="5">
    <source>
        <dbReference type="Proteomes" id="UP000434957"/>
    </source>
</evidence>
<accession>A0A6A4DNS1</accession>
<protein>
    <submittedName>
        <fullName evidence="3">Uncharacterized protein</fullName>
    </submittedName>
</protein>
<evidence type="ECO:0000313" key="3">
    <source>
        <dbReference type="EMBL" id="KAE9305163.1"/>
    </source>
</evidence>
<proteinExistence type="predicted"/>
<gene>
    <name evidence="2" type="ORF">PR001_g20458</name>
    <name evidence="3" type="ORF">PR003_g21574</name>
</gene>
<evidence type="ECO:0000313" key="2">
    <source>
        <dbReference type="EMBL" id="KAE8994231.1"/>
    </source>
</evidence>
<dbReference type="EMBL" id="QXFV01002017">
    <property type="protein sequence ID" value="KAE8994231.1"/>
    <property type="molecule type" value="Genomic_DNA"/>
</dbReference>